<dbReference type="InterPro" id="IPR002110">
    <property type="entry name" value="Ankyrin_rpt"/>
</dbReference>
<protein>
    <submittedName>
        <fullName evidence="4">Uncharacterized protein</fullName>
    </submittedName>
</protein>
<evidence type="ECO:0000256" key="1">
    <source>
        <dbReference type="ARBA" id="ARBA00022737"/>
    </source>
</evidence>
<name>A0A6J8BSU0_MYTCO</name>
<gene>
    <name evidence="4" type="ORF">MCOR_22348</name>
</gene>
<dbReference type="EMBL" id="CACVKT020003951">
    <property type="protein sequence ID" value="CAC5386963.1"/>
    <property type="molecule type" value="Genomic_DNA"/>
</dbReference>
<dbReference type="Proteomes" id="UP000507470">
    <property type="component" value="Unassembled WGS sequence"/>
</dbReference>
<dbReference type="PANTHER" id="PTHR24161">
    <property type="entry name" value="ANK_REP_REGION DOMAIN-CONTAINING PROTEIN-RELATED"/>
    <property type="match status" value="1"/>
</dbReference>
<dbReference type="OrthoDB" id="6107357at2759"/>
<keyword evidence="5" id="KW-1185">Reference proteome</keyword>
<reference evidence="4 5" key="1">
    <citation type="submission" date="2020-06" db="EMBL/GenBank/DDBJ databases">
        <authorList>
            <person name="Li R."/>
            <person name="Bekaert M."/>
        </authorList>
    </citation>
    <scope>NUCLEOTIDE SEQUENCE [LARGE SCALE GENOMIC DNA]</scope>
    <source>
        <strain evidence="5">wild</strain>
    </source>
</reference>
<dbReference type="InterPro" id="IPR036770">
    <property type="entry name" value="Ankyrin_rpt-contain_sf"/>
</dbReference>
<feature type="repeat" description="ANK" evidence="3">
    <location>
        <begin position="133"/>
        <end position="165"/>
    </location>
</feature>
<sequence length="332" mass="37777">MVGCIGRKFLRSILKYGSSEFVQKRLILACVKEHMDRFIISVNPELYDDYYYRLISDIKQGHLSTAFDNKQICSGQFRKELLIHCQKHLKAKRIIDANDRSTVLHKVSSSGYTDLLAYFVKNDMPGIDKQDIDGKTALYLAVLHRHQHIVEILLRQNADVHFEDNDGRSVIHIACNNGDFHMVELLLKHKAHKNRKDKHGLTPLHLASIRGDTEVVKLLKQKKIKLNEIDDIGRTPLYVACEMNRVDTVKCLLQNLTGIAIHIEEKNKGFTPLHIACMQENTNIVETLLQYGANVNQPATDNTTPLKIAKRTGNEKLINLLNNHKGTCSAPK</sequence>
<evidence type="ECO:0000313" key="4">
    <source>
        <dbReference type="EMBL" id="CAC5386963.1"/>
    </source>
</evidence>
<feature type="repeat" description="ANK" evidence="3">
    <location>
        <begin position="166"/>
        <end position="198"/>
    </location>
</feature>
<dbReference type="PANTHER" id="PTHR24161:SF121">
    <property type="entry name" value="M-PHASE PHOSPHOPROTEIN 8"/>
    <property type="match status" value="1"/>
</dbReference>
<dbReference type="AlphaFoldDB" id="A0A6J8BSU0"/>
<keyword evidence="2 3" id="KW-0040">ANK repeat</keyword>
<evidence type="ECO:0000313" key="5">
    <source>
        <dbReference type="Proteomes" id="UP000507470"/>
    </source>
</evidence>
<dbReference type="SMART" id="SM00248">
    <property type="entry name" value="ANK"/>
    <property type="match status" value="7"/>
</dbReference>
<dbReference type="Gene3D" id="1.25.40.20">
    <property type="entry name" value="Ankyrin repeat-containing domain"/>
    <property type="match status" value="3"/>
</dbReference>
<evidence type="ECO:0000256" key="3">
    <source>
        <dbReference type="PROSITE-ProRule" id="PRU00023"/>
    </source>
</evidence>
<evidence type="ECO:0000256" key="2">
    <source>
        <dbReference type="ARBA" id="ARBA00023043"/>
    </source>
</evidence>
<dbReference type="PRINTS" id="PR01415">
    <property type="entry name" value="ANKYRIN"/>
</dbReference>
<accession>A0A6J8BSU0</accession>
<dbReference type="SUPFAM" id="SSF48403">
    <property type="entry name" value="Ankyrin repeat"/>
    <property type="match status" value="1"/>
</dbReference>
<keyword evidence="1" id="KW-0677">Repeat</keyword>
<feature type="repeat" description="ANK" evidence="3">
    <location>
        <begin position="199"/>
        <end position="231"/>
    </location>
</feature>
<dbReference type="PROSITE" id="PS50088">
    <property type="entry name" value="ANK_REPEAT"/>
    <property type="match status" value="4"/>
</dbReference>
<organism evidence="4 5">
    <name type="scientific">Mytilus coruscus</name>
    <name type="common">Sea mussel</name>
    <dbReference type="NCBI Taxonomy" id="42192"/>
    <lineage>
        <taxon>Eukaryota</taxon>
        <taxon>Metazoa</taxon>
        <taxon>Spiralia</taxon>
        <taxon>Lophotrochozoa</taxon>
        <taxon>Mollusca</taxon>
        <taxon>Bivalvia</taxon>
        <taxon>Autobranchia</taxon>
        <taxon>Pteriomorphia</taxon>
        <taxon>Mytilida</taxon>
        <taxon>Mytiloidea</taxon>
        <taxon>Mytilidae</taxon>
        <taxon>Mytilinae</taxon>
        <taxon>Mytilus</taxon>
    </lineage>
</organism>
<dbReference type="Pfam" id="PF12796">
    <property type="entry name" value="Ank_2"/>
    <property type="match status" value="3"/>
</dbReference>
<feature type="repeat" description="ANK" evidence="3">
    <location>
        <begin position="268"/>
        <end position="300"/>
    </location>
</feature>
<dbReference type="PROSITE" id="PS50297">
    <property type="entry name" value="ANK_REP_REGION"/>
    <property type="match status" value="4"/>
</dbReference>
<proteinExistence type="predicted"/>